<gene>
    <name evidence="2" type="primary">orf483</name>
</gene>
<dbReference type="InterPro" id="IPR030931">
    <property type="entry name" value="Group_II_RT_mat"/>
</dbReference>
<reference evidence="2" key="1">
    <citation type="journal article" date="2017" name="PeerJ">
        <title>lastomes of the green algae Hydrodictyon reticulatum and Pediastrum duplex (Sphaeropleales, Chlorophyceae).</title>
        <authorList>
            <person name="McManus H.A."/>
            <person name="Sanchez D."/>
            <person name="Karol K.G."/>
        </authorList>
    </citation>
    <scope>NUCLEOTIDE SEQUENCE</scope>
</reference>
<dbReference type="AlphaFoldDB" id="A0A1W5RMW8"/>
<dbReference type="InterPro" id="IPR013597">
    <property type="entry name" value="Mat_intron_G2"/>
</dbReference>
<dbReference type="GeneID" id="32880249"/>
<dbReference type="PANTHER" id="PTHR34047">
    <property type="entry name" value="NUCLEAR INTRON MATURASE 1, MITOCHONDRIAL-RELATED"/>
    <property type="match status" value="1"/>
</dbReference>
<sequence>MKMPNNGWKSIDWAVVQKKIFKWQQEIYLASKNGDKCLVRHLQHQLLNSLEAKLLAIRKVTQDNTGKTTVGIDGVKKFPPSQRLALVEQLKFPTKAKPLRRVWITKPGTNEKRPLGIPTIKDRCLQTLLKIALEPEWEAKFEPNSYGFRPGRNTHDAIKAIYDATVKGSKYVFDADIAKCFDRINHDYLLDKIGLKGKLRKQIQYWLKSGVLDAGTFSVTEQGTPQGGIILPLLANIALHGLENYLKKWISDKPVKSRTGVLLKPGRRAKSIHVIRYADDFVILHNDKQIVLQAQEEVKRFLKPIGLELSETKCRFTHTLDLQKCDTEAEGFDGTVGFNFLGFTIKQFKTRHRSAKATTGQPLGYKTLVYPSKKAINKYQEKLHDLVLKQGKQLDQKALIKKLNAVIRGWASYFGVSFGNTTGHLGKQDFLLYLKIRRWAKRITGKSSSGTKFWSRLGSRKWVFKSVKSIRSTKRRDYFTSTH</sequence>
<feature type="domain" description="Reverse transcriptase" evidence="1">
    <location>
        <begin position="85"/>
        <end position="345"/>
    </location>
</feature>
<dbReference type="PROSITE" id="PS50878">
    <property type="entry name" value="RT_POL"/>
    <property type="match status" value="1"/>
</dbReference>
<protein>
    <recommendedName>
        <fullName evidence="1">Reverse transcriptase domain-containing protein</fullName>
    </recommendedName>
</protein>
<dbReference type="InterPro" id="IPR000477">
    <property type="entry name" value="RT_dom"/>
</dbReference>
<proteinExistence type="predicted"/>
<dbReference type="EMBL" id="KY114065">
    <property type="protein sequence ID" value="AQU64514.1"/>
    <property type="molecule type" value="Genomic_DNA"/>
</dbReference>
<name>A0A1W5RMW8_HYDRE</name>
<dbReference type="Pfam" id="PF00078">
    <property type="entry name" value="RVT_1"/>
    <property type="match status" value="1"/>
</dbReference>
<evidence type="ECO:0000313" key="2">
    <source>
        <dbReference type="EMBL" id="AQU64514.1"/>
    </source>
</evidence>
<dbReference type="InterPro" id="IPR051083">
    <property type="entry name" value="GrpII_Intron_Splice-Mob/Def"/>
</dbReference>
<organism evidence="2">
    <name type="scientific">Hydrodictyon reticulatum</name>
    <name type="common">Water net</name>
    <name type="synonym">Conferva reticulatum</name>
    <dbReference type="NCBI Taxonomy" id="3107"/>
    <lineage>
        <taxon>Eukaryota</taxon>
        <taxon>Viridiplantae</taxon>
        <taxon>Chlorophyta</taxon>
        <taxon>core chlorophytes</taxon>
        <taxon>Chlorophyceae</taxon>
        <taxon>CS clade</taxon>
        <taxon>Sphaeropleales</taxon>
        <taxon>Hydrodictyaceae</taxon>
        <taxon>Hydrodictyon</taxon>
    </lineage>
</organism>
<dbReference type="NCBIfam" id="TIGR04416">
    <property type="entry name" value="group_II_RT_mat"/>
    <property type="match status" value="1"/>
</dbReference>
<dbReference type="Pfam" id="PF08388">
    <property type="entry name" value="GIIM"/>
    <property type="match status" value="1"/>
</dbReference>
<geneLocation type="chloroplast" evidence="2"/>
<dbReference type="PANTHER" id="PTHR34047:SF10">
    <property type="entry name" value="GROUP II INTRON-ASSOCIATED OPEN READING FRAME"/>
    <property type="match status" value="1"/>
</dbReference>
<dbReference type="InterPro" id="IPR043502">
    <property type="entry name" value="DNA/RNA_pol_sf"/>
</dbReference>
<dbReference type="RefSeq" id="YP_009364132.1">
    <property type="nucleotide sequence ID" value="NC_034655.1"/>
</dbReference>
<evidence type="ECO:0000259" key="1">
    <source>
        <dbReference type="PROSITE" id="PS50878"/>
    </source>
</evidence>
<dbReference type="InterPro" id="IPR025960">
    <property type="entry name" value="RVT_N"/>
</dbReference>
<accession>A0A1W5RMW8</accession>
<dbReference type="CDD" id="cd01651">
    <property type="entry name" value="RT_G2_intron"/>
    <property type="match status" value="1"/>
</dbReference>
<keyword evidence="2" id="KW-0150">Chloroplast</keyword>
<dbReference type="Pfam" id="PF13655">
    <property type="entry name" value="RVT_N"/>
    <property type="match status" value="1"/>
</dbReference>
<keyword evidence="2" id="KW-0934">Plastid</keyword>
<dbReference type="SUPFAM" id="SSF56672">
    <property type="entry name" value="DNA/RNA polymerases"/>
    <property type="match status" value="1"/>
</dbReference>